<feature type="chain" id="PRO_5025450430" description="Secreted protein" evidence="2">
    <location>
        <begin position="19"/>
        <end position="350"/>
    </location>
</feature>
<dbReference type="AlphaFoldDB" id="A0A6B0V8S5"/>
<protein>
    <recommendedName>
        <fullName evidence="4">Secreted protein</fullName>
    </recommendedName>
</protein>
<name>A0A6B0V8S5_IXORI</name>
<feature type="signal peptide" evidence="2">
    <location>
        <begin position="1"/>
        <end position="18"/>
    </location>
</feature>
<dbReference type="EMBL" id="GIFC01016550">
    <property type="protein sequence ID" value="MXU98633.1"/>
    <property type="molecule type" value="Transcribed_RNA"/>
</dbReference>
<feature type="compositionally biased region" description="Low complexity" evidence="1">
    <location>
        <begin position="338"/>
        <end position="350"/>
    </location>
</feature>
<keyword evidence="2" id="KW-0732">Signal</keyword>
<evidence type="ECO:0008006" key="4">
    <source>
        <dbReference type="Google" id="ProtNLM"/>
    </source>
</evidence>
<evidence type="ECO:0000256" key="2">
    <source>
        <dbReference type="SAM" id="SignalP"/>
    </source>
</evidence>
<evidence type="ECO:0000313" key="3">
    <source>
        <dbReference type="EMBL" id="MXU98633.1"/>
    </source>
</evidence>
<feature type="region of interest" description="Disordered" evidence="1">
    <location>
        <begin position="330"/>
        <end position="350"/>
    </location>
</feature>
<evidence type="ECO:0000256" key="1">
    <source>
        <dbReference type="SAM" id="MobiDB-lite"/>
    </source>
</evidence>
<accession>A0A6B0V8S5</accession>
<sequence>MAACFLSFLCRQVSPTCCRVTAAVWVRYQKRAPPCSLGHFCKSKRCNMVLHISEYNGHGGKWIINWNASSRSCVSFSNDATSGLHAGNWSSKNRASCCMKGRLPESSGPSSLMDSLATAQIASSSSMTLSTALGPLGSDSSGENLAAGGVASSAAGIDKFVLATCRRARTKLLGILAVSAASFELRLPRAAALLTGALRVAGLAPPFLSPRFSQSSSYTWKTPFSCRFSRTCCSSSRFKLLRYRSILECLRALGALGASKAARSLDGCRRGDAAGLWQVSRLPARSLALEIHSELGLGSPDRPAVWCSVDRSTLTFWCLRLAKTFQKDMSPDRRRTNSSSASSTLSSEAA</sequence>
<reference evidence="3" key="1">
    <citation type="submission" date="2019-12" db="EMBL/GenBank/DDBJ databases">
        <title>An insight into the sialome of adult female Ixodes ricinus ticks feeding for 6 days.</title>
        <authorList>
            <person name="Perner J."/>
            <person name="Ribeiro J.M.C."/>
        </authorList>
    </citation>
    <scope>NUCLEOTIDE SEQUENCE</scope>
    <source>
        <strain evidence="3">Semi-engorged</strain>
        <tissue evidence="3">Salivary glands</tissue>
    </source>
</reference>
<organism evidence="3">
    <name type="scientific">Ixodes ricinus</name>
    <name type="common">Common tick</name>
    <name type="synonym">Acarus ricinus</name>
    <dbReference type="NCBI Taxonomy" id="34613"/>
    <lineage>
        <taxon>Eukaryota</taxon>
        <taxon>Metazoa</taxon>
        <taxon>Ecdysozoa</taxon>
        <taxon>Arthropoda</taxon>
        <taxon>Chelicerata</taxon>
        <taxon>Arachnida</taxon>
        <taxon>Acari</taxon>
        <taxon>Parasitiformes</taxon>
        <taxon>Ixodida</taxon>
        <taxon>Ixodoidea</taxon>
        <taxon>Ixodidae</taxon>
        <taxon>Ixodinae</taxon>
        <taxon>Ixodes</taxon>
    </lineage>
</organism>
<proteinExistence type="predicted"/>